<dbReference type="EMBL" id="JABBWG010000020">
    <property type="protein sequence ID" value="KAG1814680.1"/>
    <property type="molecule type" value="Genomic_DNA"/>
</dbReference>
<reference evidence="1" key="1">
    <citation type="journal article" date="2020" name="New Phytol.">
        <title>Comparative genomics reveals dynamic genome evolution in host specialist ectomycorrhizal fungi.</title>
        <authorList>
            <person name="Lofgren L.A."/>
            <person name="Nguyen N.H."/>
            <person name="Vilgalys R."/>
            <person name="Ruytinx J."/>
            <person name="Liao H.L."/>
            <person name="Branco S."/>
            <person name="Kuo A."/>
            <person name="LaButti K."/>
            <person name="Lipzen A."/>
            <person name="Andreopoulos W."/>
            <person name="Pangilinan J."/>
            <person name="Riley R."/>
            <person name="Hundley H."/>
            <person name="Na H."/>
            <person name="Barry K."/>
            <person name="Grigoriev I.V."/>
            <person name="Stajich J.E."/>
            <person name="Kennedy P.G."/>
        </authorList>
    </citation>
    <scope>NUCLEOTIDE SEQUENCE</scope>
    <source>
        <strain evidence="1">MN1</strain>
    </source>
</reference>
<gene>
    <name evidence="1" type="ORF">BJ212DRAFT_346767</name>
</gene>
<dbReference type="Proteomes" id="UP000807769">
    <property type="component" value="Unassembled WGS sequence"/>
</dbReference>
<organism evidence="1 2">
    <name type="scientific">Suillus subaureus</name>
    <dbReference type="NCBI Taxonomy" id="48587"/>
    <lineage>
        <taxon>Eukaryota</taxon>
        <taxon>Fungi</taxon>
        <taxon>Dikarya</taxon>
        <taxon>Basidiomycota</taxon>
        <taxon>Agaricomycotina</taxon>
        <taxon>Agaricomycetes</taxon>
        <taxon>Agaricomycetidae</taxon>
        <taxon>Boletales</taxon>
        <taxon>Suillineae</taxon>
        <taxon>Suillaceae</taxon>
        <taxon>Suillus</taxon>
    </lineage>
</organism>
<sequence>MRLRVLIAHSAMCQLRSMASASFYARCHHLVLEDPLSNRSAPIDFAKCTCDAQISPIVCSLSRRRCGRVQILESCSLFLYNHVARPALP</sequence>
<comment type="caution">
    <text evidence="1">The sequence shown here is derived from an EMBL/GenBank/DDBJ whole genome shotgun (WGS) entry which is preliminary data.</text>
</comment>
<name>A0A9P7E8Z9_9AGAM</name>
<dbReference type="AlphaFoldDB" id="A0A9P7E8Z9"/>
<dbReference type="GeneID" id="64636989"/>
<accession>A0A9P7E8Z9</accession>
<dbReference type="RefSeq" id="XP_041192016.1">
    <property type="nucleotide sequence ID" value="XM_041342973.1"/>
</dbReference>
<proteinExistence type="predicted"/>
<protein>
    <submittedName>
        <fullName evidence="1">Uncharacterized protein</fullName>
    </submittedName>
</protein>
<evidence type="ECO:0000313" key="1">
    <source>
        <dbReference type="EMBL" id="KAG1814680.1"/>
    </source>
</evidence>
<evidence type="ECO:0000313" key="2">
    <source>
        <dbReference type="Proteomes" id="UP000807769"/>
    </source>
</evidence>
<keyword evidence="2" id="KW-1185">Reference proteome</keyword>